<evidence type="ECO:0000313" key="4">
    <source>
        <dbReference type="EMBL" id="VEU34601.1"/>
    </source>
</evidence>
<dbReference type="Pfam" id="PF00226">
    <property type="entry name" value="DnaJ"/>
    <property type="match status" value="1"/>
</dbReference>
<dbReference type="PRINTS" id="PR00625">
    <property type="entry name" value="JDOMAIN"/>
</dbReference>
<dbReference type="SMART" id="SM00271">
    <property type="entry name" value="DnaJ"/>
    <property type="match status" value="1"/>
</dbReference>
<evidence type="ECO:0000256" key="2">
    <source>
        <dbReference type="SAM" id="MobiDB-lite"/>
    </source>
</evidence>
<sequence length="615" mass="69228">MATAFPRSNSNVLSIVALFAVLVSFSIIYPTHSYIIPRHSLSSCKINEAAIDTAYTVRRIHHSKSTVRIDPSTRLHLSYQPQSPEDGKEANTGSKANGTTADSNTKDDREPTLYEILGASRTATRSELKQQYVKLARVSHPDAQIGGTGSTENDVDFQKVAEAWRTLGNAKFRKRYDRELKAKEWGEKAQRFTNEGLEQVAPVASKIMDNVAVPFLRRTSATIAFGKNIASNLRSISQTESDLPTPTTPPQQPSATIETEENDAMANEQEVKQAIANTNTNSGIDVDETDRKLTELNVNQDITEDVVNGNQEITEDVVKNSVSEQKNDVDTITQDVDNAEFDVDSFIATTIEAGKRAGKSPIDTSNDLNDKSLELEYRAKEEEEKAKYISEELDSVKKQRIFGTLQSSELTLTSKEAEEVLEELSSEDAVSFVSRDMKKAAIEKEIQSLRNTENQFTENLETYNKIDREWSVWLTKQEEAKKNLSEKRKEEIEARKAFDNAQQMVVKAKDDMVSASNTLRGVEQEVRKSAEEMDRVSTTLSKKQERVRNALRRKTELMKGGIHVEYITEQEVMSLRRKEIQLMGESQQIATMVARLQSRADKLKKRAELLEQSKK</sequence>
<feature type="region of interest" description="Disordered" evidence="2">
    <location>
        <begin position="71"/>
        <end position="111"/>
    </location>
</feature>
<feature type="coiled-coil region" evidence="1">
    <location>
        <begin position="365"/>
        <end position="525"/>
    </location>
</feature>
<dbReference type="PROSITE" id="PS50076">
    <property type="entry name" value="DNAJ_2"/>
    <property type="match status" value="1"/>
</dbReference>
<dbReference type="InterPro" id="IPR052276">
    <property type="entry name" value="Diphthamide-biosynth_chaperone"/>
</dbReference>
<evidence type="ECO:0000256" key="1">
    <source>
        <dbReference type="SAM" id="Coils"/>
    </source>
</evidence>
<dbReference type="InterPro" id="IPR001623">
    <property type="entry name" value="DnaJ_domain"/>
</dbReference>
<keyword evidence="1" id="KW-0175">Coiled coil</keyword>
<dbReference type="Proteomes" id="UP000291116">
    <property type="component" value="Unassembled WGS sequence"/>
</dbReference>
<gene>
    <name evidence="4" type="ORF">PSNMU_V1.4_AUG-EV-PASAV3_0013130</name>
</gene>
<evidence type="ECO:0000259" key="3">
    <source>
        <dbReference type="PROSITE" id="PS50076"/>
    </source>
</evidence>
<dbReference type="InterPro" id="IPR036869">
    <property type="entry name" value="J_dom_sf"/>
</dbReference>
<keyword evidence="5" id="KW-1185">Reference proteome</keyword>
<feature type="domain" description="J" evidence="3">
    <location>
        <begin position="112"/>
        <end position="180"/>
    </location>
</feature>
<dbReference type="EMBL" id="CAACVS010000034">
    <property type="protein sequence ID" value="VEU34601.1"/>
    <property type="molecule type" value="Genomic_DNA"/>
</dbReference>
<feature type="compositionally biased region" description="Polar residues" evidence="2">
    <location>
        <begin position="91"/>
        <end position="103"/>
    </location>
</feature>
<organism evidence="4 5">
    <name type="scientific">Pseudo-nitzschia multistriata</name>
    <dbReference type="NCBI Taxonomy" id="183589"/>
    <lineage>
        <taxon>Eukaryota</taxon>
        <taxon>Sar</taxon>
        <taxon>Stramenopiles</taxon>
        <taxon>Ochrophyta</taxon>
        <taxon>Bacillariophyta</taxon>
        <taxon>Bacillariophyceae</taxon>
        <taxon>Bacillariophycidae</taxon>
        <taxon>Bacillariales</taxon>
        <taxon>Bacillariaceae</taxon>
        <taxon>Pseudo-nitzschia</taxon>
    </lineage>
</organism>
<reference evidence="4 5" key="1">
    <citation type="submission" date="2019-01" db="EMBL/GenBank/DDBJ databases">
        <authorList>
            <person name="Ferrante I. M."/>
        </authorList>
    </citation>
    <scope>NUCLEOTIDE SEQUENCE [LARGE SCALE GENOMIC DNA]</scope>
    <source>
        <strain evidence="4 5">B856</strain>
    </source>
</reference>
<dbReference type="OrthoDB" id="47664at2759"/>
<dbReference type="PANTHER" id="PTHR44240">
    <property type="entry name" value="DNAJ DOMAIN (PROKARYOTIC HEAT SHOCK PROTEIN)-RELATED"/>
    <property type="match status" value="1"/>
</dbReference>
<protein>
    <recommendedName>
        <fullName evidence="3">J domain-containing protein</fullName>
    </recommendedName>
</protein>
<feature type="region of interest" description="Disordered" evidence="2">
    <location>
        <begin position="238"/>
        <end position="267"/>
    </location>
</feature>
<accession>A0A448YXR8</accession>
<dbReference type="PANTHER" id="PTHR44240:SF17">
    <property type="entry name" value="CHAPERONE PROTEIN DNAJ 11, CHLOROPLASTIC-LIKE"/>
    <property type="match status" value="1"/>
</dbReference>
<dbReference type="AlphaFoldDB" id="A0A448YXR8"/>
<dbReference type="Gene3D" id="1.10.287.110">
    <property type="entry name" value="DnaJ domain"/>
    <property type="match status" value="1"/>
</dbReference>
<evidence type="ECO:0000313" key="5">
    <source>
        <dbReference type="Proteomes" id="UP000291116"/>
    </source>
</evidence>
<name>A0A448YXR8_9STRA</name>
<dbReference type="SUPFAM" id="SSF46565">
    <property type="entry name" value="Chaperone J-domain"/>
    <property type="match status" value="1"/>
</dbReference>
<dbReference type="CDD" id="cd06257">
    <property type="entry name" value="DnaJ"/>
    <property type="match status" value="1"/>
</dbReference>
<proteinExistence type="predicted"/>